<dbReference type="Pfam" id="PF01548">
    <property type="entry name" value="DEDD_Tnp_IS110"/>
    <property type="match status" value="1"/>
</dbReference>
<dbReference type="EMBL" id="JAUTWS010000323">
    <property type="protein sequence ID" value="MDO9714528.1"/>
    <property type="molecule type" value="Genomic_DNA"/>
</dbReference>
<proteinExistence type="predicted"/>
<dbReference type="InterPro" id="IPR003346">
    <property type="entry name" value="Transposase_20"/>
</dbReference>
<accession>A0ABT9EE95</accession>
<dbReference type="NCBIfam" id="NF033542">
    <property type="entry name" value="transpos_IS110"/>
    <property type="match status" value="1"/>
</dbReference>
<name>A0ABT9EE95_9PROT</name>
<reference evidence="3 4" key="1">
    <citation type="submission" date="2023-08" db="EMBL/GenBank/DDBJ databases">
        <title>The draft genome sequence of Paracraurococcus sp. LOR1-02.</title>
        <authorList>
            <person name="Kingkaew E."/>
            <person name="Tanasupawat S."/>
        </authorList>
    </citation>
    <scope>NUCLEOTIDE SEQUENCE [LARGE SCALE GENOMIC DNA]</scope>
    <source>
        <strain evidence="3 4">LOR1-02</strain>
    </source>
</reference>
<keyword evidence="4" id="KW-1185">Reference proteome</keyword>
<evidence type="ECO:0000259" key="1">
    <source>
        <dbReference type="Pfam" id="PF01548"/>
    </source>
</evidence>
<dbReference type="InterPro" id="IPR002525">
    <property type="entry name" value="Transp_IS110-like_N"/>
</dbReference>
<dbReference type="PANTHER" id="PTHR33055">
    <property type="entry name" value="TRANSPOSASE FOR INSERTION SEQUENCE ELEMENT IS1111A"/>
    <property type="match status" value="1"/>
</dbReference>
<evidence type="ECO:0000313" key="3">
    <source>
        <dbReference type="EMBL" id="MDO9714528.1"/>
    </source>
</evidence>
<evidence type="ECO:0000313" key="4">
    <source>
        <dbReference type="Proteomes" id="UP001243009"/>
    </source>
</evidence>
<dbReference type="RefSeq" id="WP_305109356.1">
    <property type="nucleotide sequence ID" value="NZ_JAUTWS010000323.1"/>
</dbReference>
<protein>
    <submittedName>
        <fullName evidence="3">IS110 family transposase</fullName>
    </submittedName>
</protein>
<feature type="domain" description="Transposase IS116/IS110/IS902 C-terminal" evidence="2">
    <location>
        <begin position="220"/>
        <end position="298"/>
    </location>
</feature>
<comment type="caution">
    <text evidence="3">The sequence shown here is derived from an EMBL/GenBank/DDBJ whole genome shotgun (WGS) entry which is preliminary data.</text>
</comment>
<gene>
    <name evidence="3" type="ORF">Q7A36_39990</name>
</gene>
<dbReference type="Proteomes" id="UP001243009">
    <property type="component" value="Unassembled WGS sequence"/>
</dbReference>
<dbReference type="Pfam" id="PF02371">
    <property type="entry name" value="Transposase_20"/>
    <property type="match status" value="1"/>
</dbReference>
<organism evidence="3 4">
    <name type="scientific">Paracraurococcus lichenis</name>
    <dbReference type="NCBI Taxonomy" id="3064888"/>
    <lineage>
        <taxon>Bacteria</taxon>
        <taxon>Pseudomonadati</taxon>
        <taxon>Pseudomonadota</taxon>
        <taxon>Alphaproteobacteria</taxon>
        <taxon>Acetobacterales</taxon>
        <taxon>Roseomonadaceae</taxon>
        <taxon>Paracraurococcus</taxon>
    </lineage>
</organism>
<sequence>LTPALEDDVMFYCGLDVSLKQTALCVVDGGGRVVREAKLTTDPEVISRFLRENDLCCERVGVEAGGTSSWLCVELRRLGQPAICIDAKHAAAALQAGFRNKNDRNDARGIAELMRVNTFREVWIKSRESQYRGMLLTARGTLHGQRVALENTIRGLLRLEGIHFPTRGSRFAEDVLERIEGSDALLPIIQPLLEARATIMRQIRVFDRQIIAAAQQDPVCRLLMTIPGVGAHTAISFKACVDDPARFRRSRTVGAHFGLTPRQYSSGEINVSGRISKMGDRGMRRLLYVAANAMMTRGRWSALKAWAMRLAKTRGARRAKVALARRLAATMHAMWRSGEPFRWTERAEAA</sequence>
<evidence type="ECO:0000259" key="2">
    <source>
        <dbReference type="Pfam" id="PF02371"/>
    </source>
</evidence>
<dbReference type="InterPro" id="IPR047650">
    <property type="entry name" value="Transpos_IS110"/>
</dbReference>
<dbReference type="PANTHER" id="PTHR33055:SF3">
    <property type="entry name" value="PUTATIVE TRANSPOSASE FOR IS117-RELATED"/>
    <property type="match status" value="1"/>
</dbReference>
<feature type="non-terminal residue" evidence="3">
    <location>
        <position position="1"/>
    </location>
</feature>
<feature type="domain" description="Transposase IS110-like N-terminal" evidence="1">
    <location>
        <begin position="13"/>
        <end position="158"/>
    </location>
</feature>